<sequence length="670" mass="76571">MLANMFHFPSSGKSALLESLTNIPFPRNLELCTRYATQITSRREPESRLDITIIPGPHASDTHKKHLADYRPRILSTESFRAQFPGILKEANARIGIRTDISSHEGTVFSEDILKIEICGPEEDYLTIIDVPGIFRNPTEGITTKDDIQLVQNMVKGYIKHSRTIILAVLPSNVDTATQEILTLAEDYDKAGERTLGVLTKPDLVTEQSARANVCNLLLGKKRPLTLGYYIVRSRGADDDDAFDRADAERMFLNMPWSQLPKDRLGVLALKARLSELLSQITRKEFPELRKSASSYLTVRHNWTGSELVDSALTAHYSSHVLFEEVELRLITYVVNLTELFNYDFERKAHVRHFEMPRSNSSDESDENEEYGLSVNALANERAILLEGIDLDEYTVLENIISKDCDLDDTKSGIMEWTEMLYLRCRGVDLGTFSGAILSSAFKEQSSKWASMTKAYVSRVIVVIHRFMVIALDTLCTDMQVREEIWSSILDEVLKRYKAAMDQAMFLASIEREKRPYTVNHYFNENLQVARGNRKADMLKAKSREEIKRGYNNHAHVSDNLIVDLDDVRQTTRSKSNVEQVKEEIHDILWSYYKVARKRFVDNVYQQAVDNCLLTGPMSPLAVFTQEWVIELDAEQLETIAGESPITKERRTALMRKIHDLEVAMRILRD</sequence>
<evidence type="ECO:0000256" key="1">
    <source>
        <dbReference type="ARBA" id="ARBA00022741"/>
    </source>
</evidence>
<dbReference type="InterPro" id="IPR027417">
    <property type="entry name" value="P-loop_NTPase"/>
</dbReference>
<accession>A0A2V1CYE1</accession>
<dbReference type="STRING" id="97972.A0A2V1CYE1"/>
<dbReference type="GO" id="GO:0006897">
    <property type="term" value="P:endocytosis"/>
    <property type="evidence" value="ECO:0007669"/>
    <property type="project" value="TreeGrafter"/>
</dbReference>
<dbReference type="GO" id="GO:0048312">
    <property type="term" value="P:intracellular distribution of mitochondria"/>
    <property type="evidence" value="ECO:0007669"/>
    <property type="project" value="TreeGrafter"/>
</dbReference>
<dbReference type="Gene3D" id="3.40.50.300">
    <property type="entry name" value="P-loop containing nucleotide triphosphate hydrolases"/>
    <property type="match status" value="1"/>
</dbReference>
<name>A0A2V1CYE1_9PLEO</name>
<gene>
    <name evidence="4" type="ORF">DM02DRAFT_678418</name>
</gene>
<dbReference type="InterPro" id="IPR000375">
    <property type="entry name" value="Dynamin_stalk"/>
</dbReference>
<dbReference type="PRINTS" id="PR00195">
    <property type="entry name" value="DYNAMIN"/>
</dbReference>
<dbReference type="PROSITE" id="PS51388">
    <property type="entry name" value="GED"/>
    <property type="match status" value="1"/>
</dbReference>
<dbReference type="AlphaFoldDB" id="A0A2V1CYE1"/>
<evidence type="ECO:0000313" key="4">
    <source>
        <dbReference type="EMBL" id="PVH90750.1"/>
    </source>
</evidence>
<dbReference type="GO" id="GO:0005525">
    <property type="term" value="F:GTP binding"/>
    <property type="evidence" value="ECO:0007669"/>
    <property type="project" value="InterPro"/>
</dbReference>
<evidence type="ECO:0000256" key="2">
    <source>
        <dbReference type="ARBA" id="ARBA00023134"/>
    </source>
</evidence>
<dbReference type="SUPFAM" id="SSF52540">
    <property type="entry name" value="P-loop containing nucleoside triphosphate hydrolases"/>
    <property type="match status" value="1"/>
</dbReference>
<dbReference type="InterPro" id="IPR022812">
    <property type="entry name" value="Dynamin"/>
</dbReference>
<proteinExistence type="predicted"/>
<dbReference type="SMART" id="SM00053">
    <property type="entry name" value="DYNc"/>
    <property type="match status" value="1"/>
</dbReference>
<dbReference type="GO" id="GO:0016020">
    <property type="term" value="C:membrane"/>
    <property type="evidence" value="ECO:0007669"/>
    <property type="project" value="TreeGrafter"/>
</dbReference>
<dbReference type="InterPro" id="IPR001401">
    <property type="entry name" value="Dynamin_GTPase"/>
</dbReference>
<dbReference type="GO" id="GO:0003924">
    <property type="term" value="F:GTPase activity"/>
    <property type="evidence" value="ECO:0007669"/>
    <property type="project" value="InterPro"/>
</dbReference>
<evidence type="ECO:0000259" key="3">
    <source>
        <dbReference type="PROSITE" id="PS51388"/>
    </source>
</evidence>
<dbReference type="InterPro" id="IPR020850">
    <property type="entry name" value="GED_dom"/>
</dbReference>
<protein>
    <submittedName>
        <fullName evidence="4">Interferon-induced GTP-binding protein Mx2</fullName>
    </submittedName>
</protein>
<keyword evidence="5" id="KW-1185">Reference proteome</keyword>
<dbReference type="OrthoDB" id="415706at2759"/>
<feature type="domain" description="GED" evidence="3">
    <location>
        <begin position="582"/>
        <end position="670"/>
    </location>
</feature>
<keyword evidence="2" id="KW-0342">GTP-binding</keyword>
<dbReference type="CDD" id="cd08771">
    <property type="entry name" value="DLP_1"/>
    <property type="match status" value="1"/>
</dbReference>
<organism evidence="4 5">
    <name type="scientific">Periconia macrospinosa</name>
    <dbReference type="NCBI Taxonomy" id="97972"/>
    <lineage>
        <taxon>Eukaryota</taxon>
        <taxon>Fungi</taxon>
        <taxon>Dikarya</taxon>
        <taxon>Ascomycota</taxon>
        <taxon>Pezizomycotina</taxon>
        <taxon>Dothideomycetes</taxon>
        <taxon>Pleosporomycetidae</taxon>
        <taxon>Pleosporales</taxon>
        <taxon>Massarineae</taxon>
        <taxon>Periconiaceae</taxon>
        <taxon>Periconia</taxon>
    </lineage>
</organism>
<keyword evidence="1" id="KW-0547">Nucleotide-binding</keyword>
<dbReference type="Pfam" id="PF01031">
    <property type="entry name" value="Dynamin_M"/>
    <property type="match status" value="1"/>
</dbReference>
<evidence type="ECO:0000313" key="5">
    <source>
        <dbReference type="Proteomes" id="UP000244855"/>
    </source>
</evidence>
<dbReference type="PANTHER" id="PTHR11566">
    <property type="entry name" value="DYNAMIN"/>
    <property type="match status" value="1"/>
</dbReference>
<dbReference type="PANTHER" id="PTHR11566:SF215">
    <property type="entry name" value="DYNAMIN GTPASE"/>
    <property type="match status" value="1"/>
</dbReference>
<dbReference type="EMBL" id="KZ806118">
    <property type="protein sequence ID" value="PVH90750.1"/>
    <property type="molecule type" value="Genomic_DNA"/>
</dbReference>
<dbReference type="GO" id="GO:0000266">
    <property type="term" value="P:mitochondrial fission"/>
    <property type="evidence" value="ECO:0007669"/>
    <property type="project" value="TreeGrafter"/>
</dbReference>
<dbReference type="InterPro" id="IPR045063">
    <property type="entry name" value="Dynamin_N"/>
</dbReference>
<reference evidence="4 5" key="1">
    <citation type="journal article" date="2018" name="Sci. Rep.">
        <title>Comparative genomics provides insights into the lifestyle and reveals functional heterogeneity of dark septate endophytic fungi.</title>
        <authorList>
            <person name="Knapp D.G."/>
            <person name="Nemeth J.B."/>
            <person name="Barry K."/>
            <person name="Hainaut M."/>
            <person name="Henrissat B."/>
            <person name="Johnson J."/>
            <person name="Kuo A."/>
            <person name="Lim J.H.P."/>
            <person name="Lipzen A."/>
            <person name="Nolan M."/>
            <person name="Ohm R.A."/>
            <person name="Tamas L."/>
            <person name="Grigoriev I.V."/>
            <person name="Spatafora J.W."/>
            <person name="Nagy L.G."/>
            <person name="Kovacs G.M."/>
        </authorList>
    </citation>
    <scope>NUCLEOTIDE SEQUENCE [LARGE SCALE GENOMIC DNA]</scope>
    <source>
        <strain evidence="4 5">DSE2036</strain>
    </source>
</reference>
<dbReference type="Proteomes" id="UP000244855">
    <property type="component" value="Unassembled WGS sequence"/>
</dbReference>
<dbReference type="Pfam" id="PF00350">
    <property type="entry name" value="Dynamin_N"/>
    <property type="match status" value="1"/>
</dbReference>
<dbReference type="Gene3D" id="1.20.120.1240">
    <property type="entry name" value="Dynamin, middle domain"/>
    <property type="match status" value="1"/>
</dbReference>
<dbReference type="GO" id="GO:0005874">
    <property type="term" value="C:microtubule"/>
    <property type="evidence" value="ECO:0007669"/>
    <property type="project" value="TreeGrafter"/>
</dbReference>
<dbReference type="GO" id="GO:0008017">
    <property type="term" value="F:microtubule binding"/>
    <property type="evidence" value="ECO:0007669"/>
    <property type="project" value="TreeGrafter"/>
</dbReference>
<dbReference type="GO" id="GO:0005739">
    <property type="term" value="C:mitochondrion"/>
    <property type="evidence" value="ECO:0007669"/>
    <property type="project" value="TreeGrafter"/>
</dbReference>
<dbReference type="GO" id="GO:0016559">
    <property type="term" value="P:peroxisome fission"/>
    <property type="evidence" value="ECO:0007669"/>
    <property type="project" value="TreeGrafter"/>
</dbReference>